<accession>A0A6N6K4L0</accession>
<dbReference type="Gene3D" id="1.10.1740.240">
    <property type="match status" value="1"/>
</dbReference>
<dbReference type="InterPro" id="IPR051018">
    <property type="entry name" value="Bacteriophage_GH24"/>
</dbReference>
<keyword evidence="5" id="KW-1185">Reference proteome</keyword>
<dbReference type="InterPro" id="IPR002196">
    <property type="entry name" value="Glyco_hydro_24"/>
</dbReference>
<evidence type="ECO:0000313" key="5">
    <source>
        <dbReference type="Proteomes" id="UP000683579"/>
    </source>
</evidence>
<name>A0A6N6K4L0_9ENTR</name>
<keyword evidence="1" id="KW-0081">Bacteriolytic enzyme</keyword>
<keyword evidence="1" id="KW-0378">Hydrolase</keyword>
<evidence type="ECO:0000313" key="4">
    <source>
        <dbReference type="Proteomes" id="UP000468420"/>
    </source>
</evidence>
<dbReference type="EMBL" id="CP077262">
    <property type="protein sequence ID" value="QXA47063.1"/>
    <property type="molecule type" value="Genomic_DNA"/>
</dbReference>
<sequence length="116" mass="13054">MPHCAAHFTSAGIGFIKQWQGLSLEKYQDKNGVWVIGYGHEITPDETFVTPISMAQAESLLLTDLDICKALIRTNKPQLNDPFQQEVFIAWMLSVGITRFCHAEMWSVNISQPDSV</sequence>
<comment type="catalytic activity">
    <reaction evidence="1">
        <text>Hydrolysis of (1-&gt;4)-beta-linkages between N-acetylmuramic acid and N-acetyl-D-glucosamine residues in a peptidoglycan and between N-acetyl-D-glucosamine residues in chitodextrins.</text>
        <dbReference type="EC" id="3.2.1.17"/>
    </reaction>
</comment>
<keyword evidence="1" id="KW-0929">Antimicrobial</keyword>
<evidence type="ECO:0000256" key="1">
    <source>
        <dbReference type="RuleBase" id="RU003788"/>
    </source>
</evidence>
<dbReference type="GO" id="GO:0009253">
    <property type="term" value="P:peptidoglycan catabolic process"/>
    <property type="evidence" value="ECO:0007669"/>
    <property type="project" value="InterPro"/>
</dbReference>
<dbReference type="InterPro" id="IPR023346">
    <property type="entry name" value="Lysozyme-like_dom_sf"/>
</dbReference>
<dbReference type="PANTHER" id="PTHR38107:SF3">
    <property type="entry name" value="LYSOZYME RRRD-RELATED"/>
    <property type="match status" value="1"/>
</dbReference>
<evidence type="ECO:0000313" key="3">
    <source>
        <dbReference type="EMBL" id="QXA47063.1"/>
    </source>
</evidence>
<comment type="similarity">
    <text evidence="1">Belongs to the glycosyl hydrolase 24 family.</text>
</comment>
<organism evidence="2 4">
    <name type="scientific">Citrobacter pasteurii</name>
    <dbReference type="NCBI Taxonomy" id="1563222"/>
    <lineage>
        <taxon>Bacteria</taxon>
        <taxon>Pseudomonadati</taxon>
        <taxon>Pseudomonadota</taxon>
        <taxon>Gammaproteobacteria</taxon>
        <taxon>Enterobacterales</taxon>
        <taxon>Enterobacteriaceae</taxon>
        <taxon>Citrobacter</taxon>
    </lineage>
</organism>
<dbReference type="GO" id="GO:0016998">
    <property type="term" value="P:cell wall macromolecule catabolic process"/>
    <property type="evidence" value="ECO:0007669"/>
    <property type="project" value="InterPro"/>
</dbReference>
<dbReference type="PANTHER" id="PTHR38107">
    <property type="match status" value="1"/>
</dbReference>
<dbReference type="Pfam" id="PF00959">
    <property type="entry name" value="Phage_lysozyme"/>
    <property type="match status" value="1"/>
</dbReference>
<dbReference type="GO" id="GO:0003796">
    <property type="term" value="F:lysozyme activity"/>
    <property type="evidence" value="ECO:0007669"/>
    <property type="project" value="UniProtKB-EC"/>
</dbReference>
<dbReference type="RefSeq" id="WP_040231649.1">
    <property type="nucleotide sequence ID" value="NZ_CDHL01000027.1"/>
</dbReference>
<dbReference type="AlphaFoldDB" id="A0A6N6K4L0"/>
<evidence type="ECO:0000313" key="2">
    <source>
        <dbReference type="EMBL" id="KAA1277459.1"/>
    </source>
</evidence>
<dbReference type="Proteomes" id="UP000468420">
    <property type="component" value="Unassembled WGS sequence"/>
</dbReference>
<reference evidence="3 5" key="2">
    <citation type="submission" date="2021-06" db="EMBL/GenBank/DDBJ databases">
        <title>FDA dAtabase for Regulatory Grade micrObial Sequences (FDA-ARGOS): Supporting development and validation of Infectious Disease Dx tests.</title>
        <authorList>
            <person name="Sproer C."/>
            <person name="Gronow S."/>
            <person name="Severitt S."/>
            <person name="Schroder I."/>
            <person name="Tallon L."/>
            <person name="Sadzewicz L."/>
            <person name="Zhao X."/>
            <person name="Boylan J."/>
            <person name="Ott S."/>
            <person name="Bowen H."/>
            <person name="Vavikolanu K."/>
            <person name="Mehta A."/>
            <person name="Aluvathingal J."/>
            <person name="Nadendla S."/>
            <person name="Lowell S."/>
            <person name="Myers T."/>
            <person name="Yan Y."/>
        </authorList>
    </citation>
    <scope>NUCLEOTIDE SEQUENCE [LARGE SCALE GENOMIC DNA]</scope>
    <source>
        <strain evidence="3 5">FDAARGOS 1424</strain>
    </source>
</reference>
<keyword evidence="1" id="KW-0326">Glycosidase</keyword>
<dbReference type="EC" id="3.2.1.17" evidence="1"/>
<reference evidence="2 4" key="1">
    <citation type="submission" date="2018-08" db="EMBL/GenBank/DDBJ databases">
        <title>Complete genomic analysis of a Citrobacter pasteurii isolated from cockles (Cerastoderma edule) containing a new chromosomic qnrB allele.</title>
        <authorList>
            <person name="Rodrigues A."/>
            <person name="Baptista T."/>
            <person name="Quesada A."/>
            <person name="Campos M.J."/>
        </authorList>
    </citation>
    <scope>NUCLEOTIDE SEQUENCE [LARGE SCALE GENOMIC DNA]</scope>
    <source>
        <strain evidence="2 4">BA18</strain>
    </source>
</reference>
<dbReference type="Proteomes" id="UP000683579">
    <property type="component" value="Chromosome"/>
</dbReference>
<gene>
    <name evidence="2" type="ORF">DXF85_12950</name>
    <name evidence="3" type="ORF">I6L54_02460</name>
</gene>
<dbReference type="SUPFAM" id="SSF53955">
    <property type="entry name" value="Lysozyme-like"/>
    <property type="match status" value="1"/>
</dbReference>
<dbReference type="GO" id="GO:0031640">
    <property type="term" value="P:killing of cells of another organism"/>
    <property type="evidence" value="ECO:0007669"/>
    <property type="project" value="UniProtKB-KW"/>
</dbReference>
<dbReference type="EMBL" id="QRDC01000010">
    <property type="protein sequence ID" value="KAA1277459.1"/>
    <property type="molecule type" value="Genomic_DNA"/>
</dbReference>
<proteinExistence type="inferred from homology"/>
<protein>
    <recommendedName>
        <fullName evidence="1">Lysozyme</fullName>
        <ecNumber evidence="1">3.2.1.17</ecNumber>
    </recommendedName>
</protein>
<dbReference type="GO" id="GO:0042742">
    <property type="term" value="P:defense response to bacterium"/>
    <property type="evidence" value="ECO:0007669"/>
    <property type="project" value="UniProtKB-KW"/>
</dbReference>